<dbReference type="SUPFAM" id="SSF110857">
    <property type="entry name" value="Gamma-glutamyl cyclotransferase-like"/>
    <property type="match status" value="1"/>
</dbReference>
<organism evidence="6 7">
    <name type="scientific">Lepidopterella palustris CBS 459.81</name>
    <dbReference type="NCBI Taxonomy" id="1314670"/>
    <lineage>
        <taxon>Eukaryota</taxon>
        <taxon>Fungi</taxon>
        <taxon>Dikarya</taxon>
        <taxon>Ascomycota</taxon>
        <taxon>Pezizomycotina</taxon>
        <taxon>Dothideomycetes</taxon>
        <taxon>Pleosporomycetidae</taxon>
        <taxon>Mytilinidiales</taxon>
        <taxon>Argynnaceae</taxon>
        <taxon>Lepidopterella</taxon>
    </lineage>
</organism>
<dbReference type="InterPro" id="IPR009288">
    <property type="entry name" value="AIG2-like_dom"/>
</dbReference>
<comment type="similarity">
    <text evidence="1">Belongs to the gamma-glutamylcyclotransferase family.</text>
</comment>
<dbReference type="InterPro" id="IPR045038">
    <property type="entry name" value="AIG2-like"/>
</dbReference>
<sequence length="224" mass="25283">MENEPSNDRGSEPHPQELISISGIPPLPPPLPCLPLSRINPRLVPPTPPLRIKASTARIISDLGKQSLNVSTKVEYLEPPFEPCFLFFYGSLMDPEVLQTIIKLPELPIVNNGLIEGFTVKMWGIYPALIPCEDGEVHGTYFKINKLAHFLRLMEYETSVYTWCSCIVRTSCGETLKNCRTFCWAGDPQSNELEAGSFNLLRYQRYFKNSVVRNCSSAERTSRS</sequence>
<evidence type="ECO:0000256" key="1">
    <source>
        <dbReference type="ARBA" id="ARBA00008861"/>
    </source>
</evidence>
<keyword evidence="7" id="KW-1185">Reference proteome</keyword>
<protein>
    <recommendedName>
        <fullName evidence="3">Putative gamma-glutamylcyclotransferase</fullName>
    </recommendedName>
</protein>
<dbReference type="CDD" id="cd06661">
    <property type="entry name" value="GGCT_like"/>
    <property type="match status" value="1"/>
</dbReference>
<dbReference type="AlphaFoldDB" id="A0A8E2JGR2"/>
<evidence type="ECO:0000259" key="5">
    <source>
        <dbReference type="Pfam" id="PF06094"/>
    </source>
</evidence>
<dbReference type="Proteomes" id="UP000250266">
    <property type="component" value="Unassembled WGS sequence"/>
</dbReference>
<feature type="compositionally biased region" description="Basic and acidic residues" evidence="4">
    <location>
        <begin position="1"/>
        <end position="15"/>
    </location>
</feature>
<evidence type="ECO:0000313" key="6">
    <source>
        <dbReference type="EMBL" id="OCK81888.1"/>
    </source>
</evidence>
<evidence type="ECO:0000256" key="4">
    <source>
        <dbReference type="SAM" id="MobiDB-lite"/>
    </source>
</evidence>
<dbReference type="GO" id="GO:0016740">
    <property type="term" value="F:transferase activity"/>
    <property type="evidence" value="ECO:0007669"/>
    <property type="project" value="UniProtKB-KW"/>
</dbReference>
<dbReference type="Gene3D" id="3.10.490.10">
    <property type="entry name" value="Gamma-glutamyl cyclotransferase-like"/>
    <property type="match status" value="1"/>
</dbReference>
<proteinExistence type="inferred from homology"/>
<dbReference type="EMBL" id="KV744905">
    <property type="protein sequence ID" value="OCK81888.1"/>
    <property type="molecule type" value="Genomic_DNA"/>
</dbReference>
<accession>A0A8E2JGR2</accession>
<keyword evidence="2" id="KW-0808">Transferase</keyword>
<feature type="region of interest" description="Disordered" evidence="4">
    <location>
        <begin position="1"/>
        <end position="21"/>
    </location>
</feature>
<dbReference type="PANTHER" id="PTHR31544:SF4">
    <property type="entry name" value="GAMMA-GLUTAMYLCYCLOTRANSFERASE-RELATED"/>
    <property type="match status" value="1"/>
</dbReference>
<dbReference type="InterPro" id="IPR036568">
    <property type="entry name" value="GGCT-like_sf"/>
</dbReference>
<reference evidence="6 7" key="1">
    <citation type="journal article" date="2016" name="Nat. Commun.">
        <title>Ectomycorrhizal ecology is imprinted in the genome of the dominant symbiotic fungus Cenococcum geophilum.</title>
        <authorList>
            <consortium name="DOE Joint Genome Institute"/>
            <person name="Peter M."/>
            <person name="Kohler A."/>
            <person name="Ohm R.A."/>
            <person name="Kuo A."/>
            <person name="Krutzmann J."/>
            <person name="Morin E."/>
            <person name="Arend M."/>
            <person name="Barry K.W."/>
            <person name="Binder M."/>
            <person name="Choi C."/>
            <person name="Clum A."/>
            <person name="Copeland A."/>
            <person name="Grisel N."/>
            <person name="Haridas S."/>
            <person name="Kipfer T."/>
            <person name="LaButti K."/>
            <person name="Lindquist E."/>
            <person name="Lipzen A."/>
            <person name="Maire R."/>
            <person name="Meier B."/>
            <person name="Mihaltcheva S."/>
            <person name="Molinier V."/>
            <person name="Murat C."/>
            <person name="Poggeler S."/>
            <person name="Quandt C.A."/>
            <person name="Sperisen C."/>
            <person name="Tritt A."/>
            <person name="Tisserant E."/>
            <person name="Crous P.W."/>
            <person name="Henrissat B."/>
            <person name="Nehls U."/>
            <person name="Egli S."/>
            <person name="Spatafora J.W."/>
            <person name="Grigoriev I.V."/>
            <person name="Martin F.M."/>
        </authorList>
    </citation>
    <scope>NUCLEOTIDE SEQUENCE [LARGE SCALE GENOMIC DNA]</scope>
    <source>
        <strain evidence="6 7">CBS 459.81</strain>
    </source>
</reference>
<dbReference type="InterPro" id="IPR013024">
    <property type="entry name" value="GGCT-like"/>
</dbReference>
<dbReference type="OrthoDB" id="3262926at2759"/>
<dbReference type="Pfam" id="PF06094">
    <property type="entry name" value="GGACT"/>
    <property type="match status" value="1"/>
</dbReference>
<dbReference type="PANTHER" id="PTHR31544">
    <property type="entry name" value="AIG2-LIKE PROTEIN D"/>
    <property type="match status" value="1"/>
</dbReference>
<evidence type="ECO:0000256" key="2">
    <source>
        <dbReference type="ARBA" id="ARBA00022679"/>
    </source>
</evidence>
<feature type="domain" description="Gamma-glutamylcyclotransferase AIG2-like" evidence="5">
    <location>
        <begin position="86"/>
        <end position="195"/>
    </location>
</feature>
<name>A0A8E2JGR2_9PEZI</name>
<evidence type="ECO:0000256" key="3">
    <source>
        <dbReference type="ARBA" id="ARBA00030602"/>
    </source>
</evidence>
<gene>
    <name evidence="6" type="ORF">K432DRAFT_380888</name>
</gene>
<evidence type="ECO:0000313" key="7">
    <source>
        <dbReference type="Proteomes" id="UP000250266"/>
    </source>
</evidence>